<evidence type="ECO:0000313" key="15">
    <source>
        <dbReference type="Proteomes" id="UP000242457"/>
    </source>
</evidence>
<dbReference type="GO" id="GO:0000290">
    <property type="term" value="P:deadenylation-dependent decapping of nuclear-transcribed mRNA"/>
    <property type="evidence" value="ECO:0007669"/>
    <property type="project" value="InterPro"/>
</dbReference>
<dbReference type="FunFam" id="3.90.79.10:FF:000003">
    <property type="entry name" value="M7GpppN-mRNA hydrolase isoform 2"/>
    <property type="match status" value="1"/>
</dbReference>
<dbReference type="InterPro" id="IPR036189">
    <property type="entry name" value="DCP2_BoxA_sf"/>
</dbReference>
<dbReference type="SUPFAM" id="SSF140586">
    <property type="entry name" value="Dcp2 domain-like"/>
    <property type="match status" value="1"/>
</dbReference>
<comment type="cofactor">
    <cofactor evidence="1">
        <name>Mn(2+)</name>
        <dbReference type="ChEBI" id="CHEBI:29035"/>
    </cofactor>
</comment>
<dbReference type="PANTHER" id="PTHR23114:SF17">
    <property type="entry name" value="M7GPPPN-MRNA HYDROLASE"/>
    <property type="match status" value="1"/>
</dbReference>
<dbReference type="InterPro" id="IPR000086">
    <property type="entry name" value="NUDIX_hydrolase_dom"/>
</dbReference>
<dbReference type="InterPro" id="IPR044099">
    <property type="entry name" value="Dcp2_NUDIX"/>
</dbReference>
<dbReference type="PROSITE" id="PS51462">
    <property type="entry name" value="NUDIX"/>
    <property type="match status" value="1"/>
</dbReference>
<keyword evidence="6" id="KW-0378">Hydrolase</keyword>
<dbReference type="SUPFAM" id="SSF55811">
    <property type="entry name" value="Nudix"/>
    <property type="match status" value="1"/>
</dbReference>
<organism evidence="14 15">
    <name type="scientific">Apis cerana cerana</name>
    <name type="common">Oriental honeybee</name>
    <dbReference type="NCBI Taxonomy" id="94128"/>
    <lineage>
        <taxon>Eukaryota</taxon>
        <taxon>Metazoa</taxon>
        <taxon>Ecdysozoa</taxon>
        <taxon>Arthropoda</taxon>
        <taxon>Hexapoda</taxon>
        <taxon>Insecta</taxon>
        <taxon>Pterygota</taxon>
        <taxon>Neoptera</taxon>
        <taxon>Endopterygota</taxon>
        <taxon>Hymenoptera</taxon>
        <taxon>Apocrita</taxon>
        <taxon>Aculeata</taxon>
        <taxon>Apoidea</taxon>
        <taxon>Anthophila</taxon>
        <taxon>Apidae</taxon>
        <taxon>Apis</taxon>
    </lineage>
</organism>
<keyword evidence="7" id="KW-0694">RNA-binding</keyword>
<proteinExistence type="inferred from homology"/>
<feature type="transmembrane region" description="Helical" evidence="12">
    <location>
        <begin position="179"/>
        <end position="197"/>
    </location>
</feature>
<evidence type="ECO:0000256" key="11">
    <source>
        <dbReference type="SAM" id="MobiDB-lite"/>
    </source>
</evidence>
<dbReference type="Pfam" id="PF00293">
    <property type="entry name" value="NUDIX"/>
    <property type="match status" value="1"/>
</dbReference>
<evidence type="ECO:0000256" key="2">
    <source>
        <dbReference type="ARBA" id="ARBA00004496"/>
    </source>
</evidence>
<evidence type="ECO:0000256" key="12">
    <source>
        <dbReference type="SAM" id="Phobius"/>
    </source>
</evidence>
<feature type="region of interest" description="Disordered" evidence="11">
    <location>
        <begin position="226"/>
        <end position="251"/>
    </location>
</feature>
<dbReference type="InterPro" id="IPR020084">
    <property type="entry name" value="NUDIX_hydrolase_CS"/>
</dbReference>
<dbReference type="Gene3D" id="3.90.79.10">
    <property type="entry name" value="Nucleoside Triphosphate Pyrophosphohydrolase"/>
    <property type="match status" value="1"/>
</dbReference>
<dbReference type="CDD" id="cd03672">
    <property type="entry name" value="NUDIX_Dcp2p_Nudt20"/>
    <property type="match status" value="1"/>
</dbReference>
<dbReference type="GO" id="GO:0000184">
    <property type="term" value="P:nuclear-transcribed mRNA catabolic process, nonsense-mediated decay"/>
    <property type="evidence" value="ECO:0007669"/>
    <property type="project" value="InterPro"/>
</dbReference>
<dbReference type="GO" id="GO:0000932">
    <property type="term" value="C:P-body"/>
    <property type="evidence" value="ECO:0007669"/>
    <property type="project" value="TreeGrafter"/>
</dbReference>
<dbReference type="InterPro" id="IPR007722">
    <property type="entry name" value="DCP2_BoxA"/>
</dbReference>
<dbReference type="OrthoDB" id="18996at2759"/>
<keyword evidence="15" id="KW-1185">Reference proteome</keyword>
<keyword evidence="12" id="KW-0812">Transmembrane</keyword>
<dbReference type="EMBL" id="KZ288234">
    <property type="protein sequence ID" value="PBC31426.1"/>
    <property type="molecule type" value="Genomic_DNA"/>
</dbReference>
<keyword evidence="5" id="KW-0479">Metal-binding</keyword>
<feature type="domain" description="Nudix hydrolase" evidence="13">
    <location>
        <begin position="74"/>
        <end position="263"/>
    </location>
</feature>
<comment type="similarity">
    <text evidence="3">Belongs to the Nudix hydrolase family. DCP2 subfamily.</text>
</comment>
<dbReference type="SMART" id="SM01125">
    <property type="entry name" value="DCP2"/>
    <property type="match status" value="1"/>
</dbReference>
<evidence type="ECO:0000256" key="9">
    <source>
        <dbReference type="ARBA" id="ARBA00047661"/>
    </source>
</evidence>
<dbReference type="AlphaFoldDB" id="A0A2A3EJR8"/>
<dbReference type="Pfam" id="PF05026">
    <property type="entry name" value="DCP2"/>
    <property type="match status" value="1"/>
</dbReference>
<sequence>MVDHSIPSDILDDLSSRFIINVPEEERKDLVRICFQIELAHWFYLDFYCTDENPKLRPCTNIDNILEQWRDYKQNVPTFGAIVLNEDLTKVLLVQSYWAKSSWSFPKGKVNEDEDPSHCAVREVLEETGFDISNLIDENEYIESTINEQLVRLYIICADLPNNKKDMTPKVKTGVGPNAFFMLTHLIYDLIITFLYYDMRMRRWIQEKHLRDKNTNTNTIRRHRHRSLGDVETSSKNKRHLPPHSVQNDIPSFKDVKNFRQSNTSPARNRRGIHDNKNILPKTAIKRNLFGDQNEEETSNVLAKQLTDSPQNQQSCSLLMDPAIQSIKCNEFNYKAQTFATEIKDQTFQDSRNVEFTEGNIKSLLFGKAANKLQTDLKSIPSPFMVMTHSASHFFPIEAQKYPIECFSLIWANFKFDKQAILDCL</sequence>
<dbReference type="STRING" id="94128.A0A2A3EJR8"/>
<dbReference type="InterPro" id="IPR015797">
    <property type="entry name" value="NUDIX_hydrolase-like_dom_sf"/>
</dbReference>
<dbReference type="GO" id="GO:0140933">
    <property type="term" value="F:5'-(N(7)-methylguanosine 5'-triphospho)-[mRNA] hydrolase activity"/>
    <property type="evidence" value="ECO:0007669"/>
    <property type="project" value="UniProtKB-EC"/>
</dbReference>
<evidence type="ECO:0000313" key="14">
    <source>
        <dbReference type="EMBL" id="PBC31426.1"/>
    </source>
</evidence>
<evidence type="ECO:0000256" key="4">
    <source>
        <dbReference type="ARBA" id="ARBA00022490"/>
    </source>
</evidence>
<dbReference type="GO" id="GO:0003723">
    <property type="term" value="F:RNA binding"/>
    <property type="evidence" value="ECO:0007669"/>
    <property type="project" value="UniProtKB-KW"/>
</dbReference>
<name>A0A2A3EJR8_APICC</name>
<keyword evidence="4" id="KW-0963">Cytoplasm</keyword>
<evidence type="ECO:0000256" key="6">
    <source>
        <dbReference type="ARBA" id="ARBA00022801"/>
    </source>
</evidence>
<dbReference type="PANTHER" id="PTHR23114">
    <property type="entry name" value="M7GPPPN-MRNA HYDROLASE"/>
    <property type="match status" value="1"/>
</dbReference>
<comment type="subcellular location">
    <subcellularLocation>
        <location evidence="2">Cytoplasm</location>
    </subcellularLocation>
</comment>
<evidence type="ECO:0000259" key="13">
    <source>
        <dbReference type="PROSITE" id="PS51462"/>
    </source>
</evidence>
<keyword evidence="12" id="KW-1133">Transmembrane helix</keyword>
<reference evidence="14 15" key="1">
    <citation type="submission" date="2014-07" db="EMBL/GenBank/DDBJ databases">
        <title>Genomic and transcriptomic analysis on Apis cerana provide comprehensive insights into honey bee biology.</title>
        <authorList>
            <person name="Diao Q."/>
            <person name="Sun L."/>
            <person name="Zheng H."/>
            <person name="Zheng H."/>
            <person name="Xu S."/>
            <person name="Wang S."/>
            <person name="Zeng Z."/>
            <person name="Hu F."/>
            <person name="Su S."/>
            <person name="Wu J."/>
        </authorList>
    </citation>
    <scope>NUCLEOTIDE SEQUENCE [LARGE SCALE GENOMIC DNA]</scope>
    <source>
        <tissue evidence="14">Pupae without intestine</tissue>
    </source>
</reference>
<dbReference type="Gene3D" id="1.10.10.1050">
    <property type="entry name" value="Dcp2, box A domain"/>
    <property type="match status" value="1"/>
</dbReference>
<dbReference type="Proteomes" id="UP000242457">
    <property type="component" value="Unassembled WGS sequence"/>
</dbReference>
<gene>
    <name evidence="14" type="ORF">APICC_05885</name>
</gene>
<accession>A0A2A3EJR8</accession>
<keyword evidence="12" id="KW-0472">Membrane</keyword>
<dbReference type="PROSITE" id="PS00893">
    <property type="entry name" value="NUDIX_BOX"/>
    <property type="match status" value="1"/>
</dbReference>
<evidence type="ECO:0000256" key="8">
    <source>
        <dbReference type="ARBA" id="ARBA00023211"/>
    </source>
</evidence>
<protein>
    <recommendedName>
        <fullName evidence="10">mRNA-decapping enzyme 2</fullName>
    </recommendedName>
</protein>
<keyword evidence="8" id="KW-0464">Manganese</keyword>
<evidence type="ECO:0000256" key="1">
    <source>
        <dbReference type="ARBA" id="ARBA00001936"/>
    </source>
</evidence>
<evidence type="ECO:0000256" key="3">
    <source>
        <dbReference type="ARBA" id="ARBA00005279"/>
    </source>
</evidence>
<evidence type="ECO:0000256" key="10">
    <source>
        <dbReference type="ARBA" id="ARBA00078183"/>
    </source>
</evidence>
<comment type="catalytic activity">
    <reaction evidence="9">
        <text>a 5'-end (N(7)-methyl 5'-triphosphoguanosine)-ribonucleoside in mRNA + H2O = N(7)-methyl-GDP + a 5'-end phospho-ribonucleoside in mRNA + 2 H(+)</text>
        <dbReference type="Rhea" id="RHEA:67484"/>
        <dbReference type="Rhea" id="RHEA-COMP:15692"/>
        <dbReference type="Rhea" id="RHEA-COMP:17167"/>
        <dbReference type="ChEBI" id="CHEBI:15377"/>
        <dbReference type="ChEBI" id="CHEBI:15378"/>
        <dbReference type="ChEBI" id="CHEBI:63714"/>
        <dbReference type="ChEBI" id="CHEBI:138282"/>
        <dbReference type="ChEBI" id="CHEBI:156461"/>
        <dbReference type="EC" id="3.6.1.62"/>
    </reaction>
    <physiologicalReaction direction="left-to-right" evidence="9">
        <dbReference type="Rhea" id="RHEA:67485"/>
    </physiologicalReaction>
</comment>
<evidence type="ECO:0000256" key="7">
    <source>
        <dbReference type="ARBA" id="ARBA00022884"/>
    </source>
</evidence>
<dbReference type="GO" id="GO:0030145">
    <property type="term" value="F:manganese ion binding"/>
    <property type="evidence" value="ECO:0007669"/>
    <property type="project" value="InterPro"/>
</dbReference>
<evidence type="ECO:0000256" key="5">
    <source>
        <dbReference type="ARBA" id="ARBA00022723"/>
    </source>
</evidence>